<evidence type="ECO:0000256" key="1">
    <source>
        <dbReference type="SAM" id="MobiDB-lite"/>
    </source>
</evidence>
<organism evidence="2 3">
    <name type="scientific">Halteria grandinella</name>
    <dbReference type="NCBI Taxonomy" id="5974"/>
    <lineage>
        <taxon>Eukaryota</taxon>
        <taxon>Sar</taxon>
        <taxon>Alveolata</taxon>
        <taxon>Ciliophora</taxon>
        <taxon>Intramacronucleata</taxon>
        <taxon>Spirotrichea</taxon>
        <taxon>Stichotrichia</taxon>
        <taxon>Sporadotrichida</taxon>
        <taxon>Halteriidae</taxon>
        <taxon>Halteria</taxon>
    </lineage>
</organism>
<feature type="compositionally biased region" description="Basic and acidic residues" evidence="1">
    <location>
        <begin position="47"/>
        <end position="65"/>
    </location>
</feature>
<evidence type="ECO:0000313" key="3">
    <source>
        <dbReference type="Proteomes" id="UP000785679"/>
    </source>
</evidence>
<feature type="region of interest" description="Disordered" evidence="1">
    <location>
        <begin position="47"/>
        <end position="72"/>
    </location>
</feature>
<dbReference type="AlphaFoldDB" id="A0A8J8T6N7"/>
<evidence type="ECO:0000313" key="2">
    <source>
        <dbReference type="EMBL" id="TNV83466.1"/>
    </source>
</evidence>
<comment type="caution">
    <text evidence="2">The sequence shown here is derived from an EMBL/GenBank/DDBJ whole genome shotgun (WGS) entry which is preliminary data.</text>
</comment>
<dbReference type="EMBL" id="RRYP01003806">
    <property type="protein sequence ID" value="TNV83466.1"/>
    <property type="molecule type" value="Genomic_DNA"/>
</dbReference>
<proteinExistence type="predicted"/>
<accession>A0A8J8T6N7</accession>
<dbReference type="Proteomes" id="UP000785679">
    <property type="component" value="Unassembled WGS sequence"/>
</dbReference>
<keyword evidence="3" id="KW-1185">Reference proteome</keyword>
<name>A0A8J8T6N7_HALGN</name>
<protein>
    <submittedName>
        <fullName evidence="2">Uncharacterized protein</fullName>
    </submittedName>
</protein>
<sequence length="72" mass="8237">MLKYGSSLLLRSSQTHLLSQQHKIISRKQFMPLFNMMPLRTAYIRGQEDKSKNGESHEGIERCGEEVLQGSS</sequence>
<reference evidence="2" key="1">
    <citation type="submission" date="2019-06" db="EMBL/GenBank/DDBJ databases">
        <authorList>
            <person name="Zheng W."/>
        </authorList>
    </citation>
    <scope>NUCLEOTIDE SEQUENCE</scope>
    <source>
        <strain evidence="2">QDHG01</strain>
    </source>
</reference>
<gene>
    <name evidence="2" type="ORF">FGO68_gene7272</name>
</gene>